<evidence type="ECO:0008006" key="4">
    <source>
        <dbReference type="Google" id="ProtNLM"/>
    </source>
</evidence>
<sequence>MSVRYSKKFVKQYEKTDTKIRKAFEKRLKIFLKNHSNPQLRNHPLKGELSGYRSINITGDWRALYSEIKE</sequence>
<comment type="caution">
    <text evidence="2">The sequence shown here is derived from an EMBL/GenBank/DDBJ whole genome shotgun (WGS) entry which is preliminary data.</text>
</comment>
<dbReference type="Proteomes" id="UP000231450">
    <property type="component" value="Unassembled WGS sequence"/>
</dbReference>
<organism evidence="2 3">
    <name type="scientific">Candidatus Portnoybacteria bacterium CG10_big_fil_rev_8_21_14_0_10_36_7</name>
    <dbReference type="NCBI Taxonomy" id="1974812"/>
    <lineage>
        <taxon>Bacteria</taxon>
        <taxon>Candidatus Portnoyibacteriota</taxon>
    </lineage>
</organism>
<keyword evidence="1" id="KW-1277">Toxin-antitoxin system</keyword>
<dbReference type="SUPFAM" id="SSF143011">
    <property type="entry name" value="RelE-like"/>
    <property type="match status" value="1"/>
</dbReference>
<dbReference type="InterPro" id="IPR007712">
    <property type="entry name" value="RelE/ParE_toxin"/>
</dbReference>
<evidence type="ECO:0000313" key="2">
    <source>
        <dbReference type="EMBL" id="PJE58070.1"/>
    </source>
</evidence>
<accession>A0A2M8KDS8</accession>
<feature type="non-terminal residue" evidence="2">
    <location>
        <position position="70"/>
    </location>
</feature>
<dbReference type="AlphaFoldDB" id="A0A2M8KDS8"/>
<evidence type="ECO:0000313" key="3">
    <source>
        <dbReference type="Proteomes" id="UP000231450"/>
    </source>
</evidence>
<dbReference type="InterPro" id="IPR035093">
    <property type="entry name" value="RelE/ParE_toxin_dom_sf"/>
</dbReference>
<dbReference type="NCBIfam" id="TIGR02385">
    <property type="entry name" value="RelE_StbE"/>
    <property type="match status" value="1"/>
</dbReference>
<name>A0A2M8KDS8_9BACT</name>
<reference evidence="3" key="1">
    <citation type="submission" date="2017-09" db="EMBL/GenBank/DDBJ databases">
        <title>Depth-based differentiation of microbial function through sediment-hosted aquifers and enrichment of novel symbionts in the deep terrestrial subsurface.</title>
        <authorList>
            <person name="Probst A.J."/>
            <person name="Ladd B."/>
            <person name="Jarett J.K."/>
            <person name="Geller-Mcgrath D.E."/>
            <person name="Sieber C.M.K."/>
            <person name="Emerson J.B."/>
            <person name="Anantharaman K."/>
            <person name="Thomas B.C."/>
            <person name="Malmstrom R."/>
            <person name="Stieglmeier M."/>
            <person name="Klingl A."/>
            <person name="Woyke T."/>
            <person name="Ryan C.M."/>
            <person name="Banfield J.F."/>
        </authorList>
    </citation>
    <scope>NUCLEOTIDE SEQUENCE [LARGE SCALE GENOMIC DNA]</scope>
</reference>
<dbReference type="Gene3D" id="3.30.2310.20">
    <property type="entry name" value="RelE-like"/>
    <property type="match status" value="1"/>
</dbReference>
<gene>
    <name evidence="2" type="ORF">COU81_02675</name>
</gene>
<protein>
    <recommendedName>
        <fullName evidence="4">Type II toxin-antitoxin system mRNA interferase toxin, RelE/StbE family</fullName>
    </recommendedName>
</protein>
<proteinExistence type="predicted"/>
<evidence type="ECO:0000256" key="1">
    <source>
        <dbReference type="ARBA" id="ARBA00022649"/>
    </source>
</evidence>
<dbReference type="EMBL" id="PFDW01000058">
    <property type="protein sequence ID" value="PJE58070.1"/>
    <property type="molecule type" value="Genomic_DNA"/>
</dbReference>